<dbReference type="PROSITE" id="PS00141">
    <property type="entry name" value="ASP_PROTEASE"/>
    <property type="match status" value="2"/>
</dbReference>
<dbReference type="InterPro" id="IPR021109">
    <property type="entry name" value="Peptidase_aspartic_dom_sf"/>
</dbReference>
<evidence type="ECO:0000256" key="3">
    <source>
        <dbReference type="PIRSR" id="PIRSR601461-1"/>
    </source>
</evidence>
<accession>A0A8I2YZF0</accession>
<comment type="caution">
    <text evidence="7">The sequence shown here is derived from an EMBL/GenBank/DDBJ whole genome shotgun (WGS) entry which is preliminary data.</text>
</comment>
<feature type="active site" evidence="3">
    <location>
        <position position="103"/>
    </location>
</feature>
<evidence type="ECO:0000313" key="7">
    <source>
        <dbReference type="EMBL" id="KAG6380940.1"/>
    </source>
</evidence>
<dbReference type="AlphaFoldDB" id="A0A8I2YZF0"/>
<dbReference type="PRINTS" id="PR00792">
    <property type="entry name" value="PEPSIN"/>
</dbReference>
<evidence type="ECO:0000313" key="8">
    <source>
        <dbReference type="Proteomes" id="UP000683000"/>
    </source>
</evidence>
<keyword evidence="4" id="KW-0645">Protease</keyword>
<dbReference type="PANTHER" id="PTHR47966:SF51">
    <property type="entry name" value="BETA-SITE APP-CLEAVING ENZYME, ISOFORM A-RELATED"/>
    <property type="match status" value="1"/>
</dbReference>
<dbReference type="SUPFAM" id="SSF50630">
    <property type="entry name" value="Acid proteases"/>
    <property type="match status" value="1"/>
</dbReference>
<dbReference type="Proteomes" id="UP000683000">
    <property type="component" value="Unassembled WGS sequence"/>
</dbReference>
<gene>
    <name evidence="7" type="ORF">JVT61DRAFT_5333</name>
</gene>
<dbReference type="InterPro" id="IPR001461">
    <property type="entry name" value="Aspartic_peptidase_A1"/>
</dbReference>
<proteinExistence type="inferred from homology"/>
<dbReference type="EMBL" id="JAGFBS010000002">
    <property type="protein sequence ID" value="KAG6380940.1"/>
    <property type="molecule type" value="Genomic_DNA"/>
</dbReference>
<evidence type="ECO:0000259" key="6">
    <source>
        <dbReference type="PROSITE" id="PS51767"/>
    </source>
</evidence>
<dbReference type="CDD" id="cd05471">
    <property type="entry name" value="pepsin_like"/>
    <property type="match status" value="1"/>
</dbReference>
<evidence type="ECO:0000256" key="4">
    <source>
        <dbReference type="RuleBase" id="RU000454"/>
    </source>
</evidence>
<evidence type="ECO:0000256" key="2">
    <source>
        <dbReference type="ARBA" id="ARBA00022750"/>
    </source>
</evidence>
<evidence type="ECO:0000256" key="1">
    <source>
        <dbReference type="ARBA" id="ARBA00007447"/>
    </source>
</evidence>
<keyword evidence="8" id="KW-1185">Reference proteome</keyword>
<dbReference type="PROSITE" id="PS51767">
    <property type="entry name" value="PEPTIDASE_A1"/>
    <property type="match status" value="1"/>
</dbReference>
<dbReference type="GO" id="GO:0004190">
    <property type="term" value="F:aspartic-type endopeptidase activity"/>
    <property type="evidence" value="ECO:0007669"/>
    <property type="project" value="UniProtKB-KW"/>
</dbReference>
<dbReference type="InterPro" id="IPR033121">
    <property type="entry name" value="PEPTIDASE_A1"/>
</dbReference>
<protein>
    <submittedName>
        <fullName evidence="7">Aspartic peptidase domain-containing protein</fullName>
    </submittedName>
</protein>
<organism evidence="7 8">
    <name type="scientific">Boletus reticuloceps</name>
    <dbReference type="NCBI Taxonomy" id="495285"/>
    <lineage>
        <taxon>Eukaryota</taxon>
        <taxon>Fungi</taxon>
        <taxon>Dikarya</taxon>
        <taxon>Basidiomycota</taxon>
        <taxon>Agaricomycotina</taxon>
        <taxon>Agaricomycetes</taxon>
        <taxon>Agaricomycetidae</taxon>
        <taxon>Boletales</taxon>
        <taxon>Boletineae</taxon>
        <taxon>Boletaceae</taxon>
        <taxon>Boletoideae</taxon>
        <taxon>Boletus</taxon>
    </lineage>
</organism>
<evidence type="ECO:0000256" key="5">
    <source>
        <dbReference type="SAM" id="SignalP"/>
    </source>
</evidence>
<name>A0A8I2YZF0_9AGAM</name>
<dbReference type="Pfam" id="PF00026">
    <property type="entry name" value="Asp"/>
    <property type="match status" value="1"/>
</dbReference>
<keyword evidence="2 4" id="KW-0064">Aspartyl protease</keyword>
<sequence length="411" mass="42792">MFPAASLLTTLLLALSIAATPVEIRSPPVTLPFAKRINTSGGAINLVQHDQSRAAAIKDRGAAIQSGKMDRRAASIAVTNEAVSYIASVGVGNPATTYDLIVDTGSSNTWVGAATAYVKTSTSTATGEPVSVTYGSGSFSGEEYIDTVTLGSGLTINQQSIGVASTSTGFQGVDGILGIGPEDLTQGTLTQETNTEIPTVTQNLFSQGTISEIVVGVFFAPTTSQTDTNGELTFGGTDSTKYTGSITYTPVTTTSPATYYWGINESITYGSTTILAETAGIVDTGTTLILLASNAYTKYQSATGATLDRTTGLLKLTTTQYDALQNLNFNVGSVTYALTPNGQIWPRSLNTYIGGTTGSIYSIVNNLGSPSGEGLDFINGQTFLERFYSVFDTTNNRVGFATTSSTDATTN</sequence>
<dbReference type="Gene3D" id="2.40.70.10">
    <property type="entry name" value="Acid Proteases"/>
    <property type="match status" value="2"/>
</dbReference>
<keyword evidence="5" id="KW-0732">Signal</keyword>
<dbReference type="PANTHER" id="PTHR47966">
    <property type="entry name" value="BETA-SITE APP-CLEAVING ENZYME, ISOFORM A-RELATED"/>
    <property type="match status" value="1"/>
</dbReference>
<dbReference type="InterPro" id="IPR034164">
    <property type="entry name" value="Pepsin-like_dom"/>
</dbReference>
<feature type="chain" id="PRO_5034997367" evidence="5">
    <location>
        <begin position="20"/>
        <end position="411"/>
    </location>
</feature>
<reference evidence="7" key="1">
    <citation type="submission" date="2021-03" db="EMBL/GenBank/DDBJ databases">
        <title>Evolutionary innovations through gain and loss of genes in the ectomycorrhizal Boletales.</title>
        <authorList>
            <person name="Wu G."/>
            <person name="Miyauchi S."/>
            <person name="Morin E."/>
            <person name="Yang Z.-L."/>
            <person name="Xu J."/>
            <person name="Martin F.M."/>
        </authorList>
    </citation>
    <scope>NUCLEOTIDE SEQUENCE</scope>
    <source>
        <strain evidence="7">BR01</strain>
    </source>
</reference>
<keyword evidence="4" id="KW-0378">Hydrolase</keyword>
<comment type="similarity">
    <text evidence="1 4">Belongs to the peptidase A1 family.</text>
</comment>
<dbReference type="InterPro" id="IPR001969">
    <property type="entry name" value="Aspartic_peptidase_AS"/>
</dbReference>
<dbReference type="GO" id="GO:0006508">
    <property type="term" value="P:proteolysis"/>
    <property type="evidence" value="ECO:0007669"/>
    <property type="project" value="UniProtKB-KW"/>
</dbReference>
<feature type="signal peptide" evidence="5">
    <location>
        <begin position="1"/>
        <end position="19"/>
    </location>
</feature>
<dbReference type="OrthoDB" id="660550at2759"/>
<feature type="active site" evidence="3">
    <location>
        <position position="283"/>
    </location>
</feature>
<feature type="domain" description="Peptidase A1" evidence="6">
    <location>
        <begin position="85"/>
        <end position="401"/>
    </location>
</feature>